<reference evidence="3" key="1">
    <citation type="journal article" date="2013" name="Nature">
        <title>Draft genome of the wheat A-genome progenitor Triticum urartu.</title>
        <authorList>
            <person name="Ling H.Q."/>
            <person name="Zhao S."/>
            <person name="Liu D."/>
            <person name="Wang J."/>
            <person name="Sun H."/>
            <person name="Zhang C."/>
            <person name="Fan H."/>
            <person name="Li D."/>
            <person name="Dong L."/>
            <person name="Tao Y."/>
            <person name="Gao C."/>
            <person name="Wu H."/>
            <person name="Li Y."/>
            <person name="Cui Y."/>
            <person name="Guo X."/>
            <person name="Zheng S."/>
            <person name="Wang B."/>
            <person name="Yu K."/>
            <person name="Liang Q."/>
            <person name="Yang W."/>
            <person name="Lou X."/>
            <person name="Chen J."/>
            <person name="Feng M."/>
            <person name="Jian J."/>
            <person name="Zhang X."/>
            <person name="Luo G."/>
            <person name="Jiang Y."/>
            <person name="Liu J."/>
            <person name="Wang Z."/>
            <person name="Sha Y."/>
            <person name="Zhang B."/>
            <person name="Wu H."/>
            <person name="Tang D."/>
            <person name="Shen Q."/>
            <person name="Xue P."/>
            <person name="Zou S."/>
            <person name="Wang X."/>
            <person name="Liu X."/>
            <person name="Wang F."/>
            <person name="Yang Y."/>
            <person name="An X."/>
            <person name="Dong Z."/>
            <person name="Zhang K."/>
            <person name="Zhang X."/>
            <person name="Luo M.C."/>
            <person name="Dvorak J."/>
            <person name="Tong Y."/>
            <person name="Wang J."/>
            <person name="Yang H."/>
            <person name="Li Z."/>
            <person name="Wang D."/>
            <person name="Zhang A."/>
            <person name="Wang J."/>
        </authorList>
    </citation>
    <scope>NUCLEOTIDE SEQUENCE</scope>
    <source>
        <strain evidence="3">cv. G1812</strain>
    </source>
</reference>
<accession>A0A8R7UG98</accession>
<name>A0A8R7UG98_TRIUA</name>
<feature type="domain" description="DUF7769" evidence="1">
    <location>
        <begin position="1"/>
        <end position="39"/>
    </location>
</feature>
<evidence type="ECO:0000259" key="1">
    <source>
        <dbReference type="Pfam" id="PF24964"/>
    </source>
</evidence>
<sequence>MLLERTNQGVLNQGVVEEVAELCQVNYRTVQNIWLKGKRAGGIHGVANKRVKTCGCKKIPFDSDAIKQIDLSKRTTLKDLANELQMAKTTLWRRLKEGRLKRHTNSTKSTLTDDNKLGRIRFCLSMLDEVSVPEEPTFKGMYNVIHIDEKWFYRTKGTQNYYLAPDEEEPYRNTQSKGFIEKVMFLAAVARPRYDDGVMTFDGKIGIWPFTYQDFAKRRSPYRERGEEVTKVLPSVTKDVSRDYMVNKLLPAIKALWPASEHGRTIYIQQDNAKTHISVNDSVFCAAAQSDGWDIRLTCQPPNSPDLNILDLGFFAALQALFEKMSPGKIADIVAKVKKAYDTYPAERSNCIFLTLQSCMCEVPKQKGGNRYKVPHMRKSFLAALEMLPDVVPCDVDV</sequence>
<dbReference type="Gramene" id="TuG1812G0500002685.01.T01">
    <property type="protein sequence ID" value="TuG1812G0500002685.01.T01.cds276575"/>
    <property type="gene ID" value="TuG1812G0500002685.01"/>
</dbReference>
<dbReference type="InterPro" id="IPR036397">
    <property type="entry name" value="RNaseH_sf"/>
</dbReference>
<proteinExistence type="predicted"/>
<reference evidence="2" key="2">
    <citation type="submission" date="2018-03" db="EMBL/GenBank/DDBJ databases">
        <title>The Triticum urartu genome reveals the dynamic nature of wheat genome evolution.</title>
        <authorList>
            <person name="Ling H."/>
            <person name="Ma B."/>
            <person name="Shi X."/>
            <person name="Liu H."/>
            <person name="Dong L."/>
            <person name="Sun H."/>
            <person name="Cao Y."/>
            <person name="Gao Q."/>
            <person name="Zheng S."/>
            <person name="Li Y."/>
            <person name="Yu Y."/>
            <person name="Du H."/>
            <person name="Qi M."/>
            <person name="Li Y."/>
            <person name="Yu H."/>
            <person name="Cui Y."/>
            <person name="Wang N."/>
            <person name="Chen C."/>
            <person name="Wu H."/>
            <person name="Zhao Y."/>
            <person name="Zhang J."/>
            <person name="Li Y."/>
            <person name="Zhou W."/>
            <person name="Zhang B."/>
            <person name="Hu W."/>
            <person name="Eijk M."/>
            <person name="Tang J."/>
            <person name="Witsenboer H."/>
            <person name="Zhao S."/>
            <person name="Li Z."/>
            <person name="Zhang A."/>
            <person name="Wang D."/>
            <person name="Liang C."/>
        </authorList>
    </citation>
    <scope>NUCLEOTIDE SEQUENCE [LARGE SCALE GENOMIC DNA]</scope>
    <source>
        <strain evidence="2">cv. G1812</strain>
    </source>
</reference>
<protein>
    <recommendedName>
        <fullName evidence="1">DUF7769 domain-containing protein</fullName>
    </recommendedName>
</protein>
<evidence type="ECO:0000313" key="2">
    <source>
        <dbReference type="EnsemblPlants" id="TuG1812G0500002685.01.T01.cds276575"/>
    </source>
</evidence>
<dbReference type="PANTHER" id="PTHR47169">
    <property type="entry name" value="OS01G0541250 PROTEIN"/>
    <property type="match status" value="1"/>
</dbReference>
<dbReference type="AlphaFoldDB" id="A0A8R7UG98"/>
<dbReference type="Pfam" id="PF24964">
    <property type="entry name" value="DUF7769"/>
    <property type="match status" value="1"/>
</dbReference>
<evidence type="ECO:0000313" key="3">
    <source>
        <dbReference type="Proteomes" id="UP000015106"/>
    </source>
</evidence>
<dbReference type="GO" id="GO:0003676">
    <property type="term" value="F:nucleic acid binding"/>
    <property type="evidence" value="ECO:0007669"/>
    <property type="project" value="InterPro"/>
</dbReference>
<reference evidence="2" key="3">
    <citation type="submission" date="2022-06" db="UniProtKB">
        <authorList>
            <consortium name="EnsemblPlants"/>
        </authorList>
    </citation>
    <scope>IDENTIFICATION</scope>
</reference>
<dbReference type="InterPro" id="IPR056671">
    <property type="entry name" value="DUF7769"/>
</dbReference>
<dbReference type="Gene3D" id="3.30.420.10">
    <property type="entry name" value="Ribonuclease H-like superfamily/Ribonuclease H"/>
    <property type="match status" value="1"/>
</dbReference>
<dbReference type="PANTHER" id="PTHR47169:SF2">
    <property type="entry name" value="OS01G0541250 PROTEIN"/>
    <property type="match status" value="1"/>
</dbReference>
<dbReference type="EnsemblPlants" id="TuG1812G0500002685.01.T01">
    <property type="protein sequence ID" value="TuG1812G0500002685.01.T01.cds276575"/>
    <property type="gene ID" value="TuG1812G0500002685.01"/>
</dbReference>
<keyword evidence="3" id="KW-1185">Reference proteome</keyword>
<organism evidence="2 3">
    <name type="scientific">Triticum urartu</name>
    <name type="common">Red wild einkorn</name>
    <name type="synonym">Crithodium urartu</name>
    <dbReference type="NCBI Taxonomy" id="4572"/>
    <lineage>
        <taxon>Eukaryota</taxon>
        <taxon>Viridiplantae</taxon>
        <taxon>Streptophyta</taxon>
        <taxon>Embryophyta</taxon>
        <taxon>Tracheophyta</taxon>
        <taxon>Spermatophyta</taxon>
        <taxon>Magnoliopsida</taxon>
        <taxon>Liliopsida</taxon>
        <taxon>Poales</taxon>
        <taxon>Poaceae</taxon>
        <taxon>BOP clade</taxon>
        <taxon>Pooideae</taxon>
        <taxon>Triticodae</taxon>
        <taxon>Triticeae</taxon>
        <taxon>Triticinae</taxon>
        <taxon>Triticum</taxon>
    </lineage>
</organism>
<dbReference type="Proteomes" id="UP000015106">
    <property type="component" value="Chromosome 5"/>
</dbReference>